<reference evidence="6 7" key="1">
    <citation type="submission" date="2020-05" db="EMBL/GenBank/DDBJ databases">
        <title>Genome sequence of Kribbella sandramycini ATCC 39419.</title>
        <authorList>
            <person name="Maclea K.S."/>
            <person name="Fair J.L."/>
        </authorList>
    </citation>
    <scope>NUCLEOTIDE SEQUENCE [LARGE SCALE GENOMIC DNA]</scope>
    <source>
        <strain evidence="6 7">ATCC 39419</strain>
    </source>
</reference>
<feature type="compositionally biased region" description="Low complexity" evidence="2">
    <location>
        <begin position="177"/>
        <end position="196"/>
    </location>
</feature>
<dbReference type="SMART" id="SM00240">
    <property type="entry name" value="FHA"/>
    <property type="match status" value="1"/>
</dbReference>
<feature type="transmembrane region" description="Helical" evidence="3">
    <location>
        <begin position="532"/>
        <end position="552"/>
    </location>
</feature>
<keyword evidence="3" id="KW-0472">Membrane</keyword>
<feature type="compositionally biased region" description="Basic and acidic residues" evidence="2">
    <location>
        <begin position="433"/>
        <end position="455"/>
    </location>
</feature>
<comment type="caution">
    <text evidence="6">The sequence shown here is derived from an EMBL/GenBank/DDBJ whole genome shotgun (WGS) entry which is preliminary data.</text>
</comment>
<name>A0A7Y4NY11_9ACTN</name>
<feature type="transmembrane region" description="Helical" evidence="3">
    <location>
        <begin position="469"/>
        <end position="491"/>
    </location>
</feature>
<reference evidence="5 8" key="2">
    <citation type="submission" date="2020-08" db="EMBL/GenBank/DDBJ databases">
        <title>Sequencing the genomes of 1000 actinobacteria strains.</title>
        <authorList>
            <person name="Klenk H.-P."/>
        </authorList>
    </citation>
    <scope>NUCLEOTIDE SEQUENCE [LARGE SCALE GENOMIC DNA]</scope>
    <source>
        <strain evidence="5 8">DSM 15626</strain>
    </source>
</reference>
<organism evidence="6 7">
    <name type="scientific">Kribbella sandramycini</name>
    <dbReference type="NCBI Taxonomy" id="60450"/>
    <lineage>
        <taxon>Bacteria</taxon>
        <taxon>Bacillati</taxon>
        <taxon>Actinomycetota</taxon>
        <taxon>Actinomycetes</taxon>
        <taxon>Propionibacteriales</taxon>
        <taxon>Kribbellaceae</taxon>
        <taxon>Kribbella</taxon>
    </lineage>
</organism>
<keyword evidence="1" id="KW-0597">Phosphoprotein</keyword>
<keyword evidence="7" id="KW-1185">Reference proteome</keyword>
<protein>
    <submittedName>
        <fullName evidence="6">FHA domain-containing protein</fullName>
    </submittedName>
</protein>
<gene>
    <name evidence="5" type="ORF">HNR71_002983</name>
    <name evidence="6" type="ORF">HPO96_07275</name>
</gene>
<dbReference type="SUPFAM" id="SSF49879">
    <property type="entry name" value="SMAD/FHA domain"/>
    <property type="match status" value="1"/>
</dbReference>
<feature type="compositionally biased region" description="Pro residues" evidence="2">
    <location>
        <begin position="197"/>
        <end position="220"/>
    </location>
</feature>
<feature type="region of interest" description="Disordered" evidence="2">
    <location>
        <begin position="94"/>
        <end position="457"/>
    </location>
</feature>
<evidence type="ECO:0000313" key="8">
    <source>
        <dbReference type="Proteomes" id="UP000553957"/>
    </source>
</evidence>
<feature type="compositionally biased region" description="Pro residues" evidence="2">
    <location>
        <begin position="229"/>
        <end position="241"/>
    </location>
</feature>
<dbReference type="Pfam" id="PF00498">
    <property type="entry name" value="FHA"/>
    <property type="match status" value="1"/>
</dbReference>
<dbReference type="PROSITE" id="PS50006">
    <property type="entry name" value="FHA_DOMAIN"/>
    <property type="match status" value="1"/>
</dbReference>
<proteinExistence type="predicted"/>
<evidence type="ECO:0000256" key="2">
    <source>
        <dbReference type="SAM" id="MobiDB-lite"/>
    </source>
</evidence>
<feature type="compositionally biased region" description="Low complexity" evidence="2">
    <location>
        <begin position="100"/>
        <end position="137"/>
    </location>
</feature>
<keyword evidence="3" id="KW-0812">Transmembrane</keyword>
<dbReference type="EMBL" id="JABJRC010000001">
    <property type="protein sequence ID" value="NOL40041.1"/>
    <property type="molecule type" value="Genomic_DNA"/>
</dbReference>
<feature type="compositionally biased region" description="Low complexity" evidence="2">
    <location>
        <begin position="242"/>
        <end position="267"/>
    </location>
</feature>
<dbReference type="Proteomes" id="UP000553957">
    <property type="component" value="Unassembled WGS sequence"/>
</dbReference>
<feature type="compositionally biased region" description="Low complexity" evidence="2">
    <location>
        <begin position="147"/>
        <end position="160"/>
    </location>
</feature>
<evidence type="ECO:0000256" key="1">
    <source>
        <dbReference type="ARBA" id="ARBA00022553"/>
    </source>
</evidence>
<accession>A0A7Y4NY11</accession>
<evidence type="ECO:0000313" key="6">
    <source>
        <dbReference type="EMBL" id="NOL40041.1"/>
    </source>
</evidence>
<feature type="domain" description="FHA" evidence="4">
    <location>
        <begin position="23"/>
        <end position="72"/>
    </location>
</feature>
<sequence>METEFALSLGTQHWPLPSTADEITIGRASNADVRLPADDQISRIHARLTRDGATWTLHDASRNGTGLNGRRLTAPTPLNPHDQIHIGRSVLTFTPTQPNAATPGASTSGAGTPNAGTAGAGTPSAGTPGVGTSSAGAGTPGAGTPGAGTADAGTPNAGTPNAGTPNAGTSGVGSSGAGASTAAAGTAAAALATPGPAATPSPPPPAGSGPTTPRPTPTTPLAPDTPHTPANPTPAPDPSAPSAPRTSPAADHPAQTESPAAAASPPDAETPRGAGSPGRGTAGAGTETAGPSTDANSGRINPTTGSLDTQAQPPATQAPPPGTRTPSQGSADRYTPRPYPAADYPAQAKSPAGPANPPQGSTTPANRADDVPADSPFAPADARQPDGPGAAWPGYPSADYLESARSPWSAERPQITQPEPQVADWNIPDDDEPRTPDRPTKDRKERETPVRRTDTPDDTEVGLVRLPRVLAVAGALLLLGLVVNLIVTFATDGPNSLLRWLVAPTIALITAMVVALLDALNPADREPGRLDVSVVVAIAVVLLGVGVGGFALTAGAEYTAGYLSGNESGEDRLVKPVGKTAAGFTFTVSNVTYTSHFTRVELVIVNKGNDTAQLPLDADATFTSADGNTVRADPGRSNWPGDFPPGSTQETTIVFKGHLPKGLKTATLTLRPGEAPITLGGIALSN</sequence>
<evidence type="ECO:0000259" key="4">
    <source>
        <dbReference type="PROSITE" id="PS50006"/>
    </source>
</evidence>
<evidence type="ECO:0000313" key="7">
    <source>
        <dbReference type="Proteomes" id="UP000534306"/>
    </source>
</evidence>
<evidence type="ECO:0000256" key="3">
    <source>
        <dbReference type="SAM" id="Phobius"/>
    </source>
</evidence>
<dbReference type="AlphaFoldDB" id="A0A7Y4NY11"/>
<dbReference type="EMBL" id="JACHKF010000001">
    <property type="protein sequence ID" value="MBB6567346.1"/>
    <property type="molecule type" value="Genomic_DNA"/>
</dbReference>
<dbReference type="RefSeq" id="WP_171672069.1">
    <property type="nucleotide sequence ID" value="NZ_BAAAGT010000003.1"/>
</dbReference>
<feature type="transmembrane region" description="Helical" evidence="3">
    <location>
        <begin position="497"/>
        <end position="520"/>
    </location>
</feature>
<dbReference type="InterPro" id="IPR008984">
    <property type="entry name" value="SMAD_FHA_dom_sf"/>
</dbReference>
<dbReference type="InterPro" id="IPR000253">
    <property type="entry name" value="FHA_dom"/>
</dbReference>
<dbReference type="Proteomes" id="UP000534306">
    <property type="component" value="Unassembled WGS sequence"/>
</dbReference>
<dbReference type="CDD" id="cd00060">
    <property type="entry name" value="FHA"/>
    <property type="match status" value="1"/>
</dbReference>
<evidence type="ECO:0000313" key="5">
    <source>
        <dbReference type="EMBL" id="MBB6567346.1"/>
    </source>
</evidence>
<dbReference type="Gene3D" id="2.60.200.20">
    <property type="match status" value="1"/>
</dbReference>
<keyword evidence="3" id="KW-1133">Transmembrane helix</keyword>
<feature type="compositionally biased region" description="Polar residues" evidence="2">
    <location>
        <begin position="291"/>
        <end position="308"/>
    </location>
</feature>